<keyword evidence="1" id="KW-1133">Transmembrane helix</keyword>
<dbReference type="AlphaFoldDB" id="A0A0C9Z3H5"/>
<dbReference type="Proteomes" id="UP000054018">
    <property type="component" value="Unassembled WGS sequence"/>
</dbReference>
<sequence length="329" mass="37438">MGFLSVDEQEIMKELRPILQQAIDRADWRINEFEDLVAHVAMTLRWDLQKTTNVLRGDILRFAGNIEALAAGALVLLAVWLAVYIYREMKREGRERVYHAERMRALRGADPNATSYDLVSLPAESMGLFDELAQASRSMRVGEMWIKKLRRTRPFSPVPLQEEKNQDDTCPSDLDSDIGGAPELGTESTMGMLIDEQEIVRGFRPVLQEAIKKIDGRIDELEVLVSHLAMHLKGSAEKITNNTEVFAKGALVLLAVWLVVHVYREIKREGRERECHAERMKALRRANKDDTTLCDSDSVLADSKDLVDELSQVDDGWKGFFRRILGLFL</sequence>
<keyword evidence="1" id="KW-0812">Transmembrane</keyword>
<dbReference type="OrthoDB" id="2691166at2759"/>
<reference evidence="3" key="2">
    <citation type="submission" date="2015-01" db="EMBL/GenBank/DDBJ databases">
        <title>Evolutionary Origins and Diversification of the Mycorrhizal Mutualists.</title>
        <authorList>
            <consortium name="DOE Joint Genome Institute"/>
            <consortium name="Mycorrhizal Genomics Consortium"/>
            <person name="Kohler A."/>
            <person name="Kuo A."/>
            <person name="Nagy L.G."/>
            <person name="Floudas D."/>
            <person name="Copeland A."/>
            <person name="Barry K.W."/>
            <person name="Cichocki N."/>
            <person name="Veneault-Fourrey C."/>
            <person name="LaButti K."/>
            <person name="Lindquist E.A."/>
            <person name="Lipzen A."/>
            <person name="Lundell T."/>
            <person name="Morin E."/>
            <person name="Murat C."/>
            <person name="Riley R."/>
            <person name="Ohm R."/>
            <person name="Sun H."/>
            <person name="Tunlid A."/>
            <person name="Henrissat B."/>
            <person name="Grigoriev I.V."/>
            <person name="Hibbett D.S."/>
            <person name="Martin F."/>
        </authorList>
    </citation>
    <scope>NUCLEOTIDE SEQUENCE [LARGE SCALE GENOMIC DNA]</scope>
    <source>
        <strain evidence="3">441</strain>
    </source>
</reference>
<keyword evidence="1" id="KW-0472">Membrane</keyword>
<protein>
    <submittedName>
        <fullName evidence="2">Uncharacterized protein</fullName>
    </submittedName>
</protein>
<feature type="transmembrane region" description="Helical" evidence="1">
    <location>
        <begin position="68"/>
        <end position="86"/>
    </location>
</feature>
<name>A0A0C9Z3H5_9AGAM</name>
<dbReference type="EMBL" id="KN833724">
    <property type="protein sequence ID" value="KIK23636.1"/>
    <property type="molecule type" value="Genomic_DNA"/>
</dbReference>
<reference evidence="2 3" key="1">
    <citation type="submission" date="2014-04" db="EMBL/GenBank/DDBJ databases">
        <authorList>
            <consortium name="DOE Joint Genome Institute"/>
            <person name="Kuo A."/>
            <person name="Kohler A."/>
            <person name="Costa M.D."/>
            <person name="Nagy L.G."/>
            <person name="Floudas D."/>
            <person name="Copeland A."/>
            <person name="Barry K.W."/>
            <person name="Cichocki N."/>
            <person name="Veneault-Fourrey C."/>
            <person name="LaButti K."/>
            <person name="Lindquist E.A."/>
            <person name="Lipzen A."/>
            <person name="Lundell T."/>
            <person name="Morin E."/>
            <person name="Murat C."/>
            <person name="Sun H."/>
            <person name="Tunlid A."/>
            <person name="Henrissat B."/>
            <person name="Grigoriev I.V."/>
            <person name="Hibbett D.S."/>
            <person name="Martin F."/>
            <person name="Nordberg H.P."/>
            <person name="Cantor M.N."/>
            <person name="Hua S.X."/>
        </authorList>
    </citation>
    <scope>NUCLEOTIDE SEQUENCE [LARGE SCALE GENOMIC DNA]</scope>
    <source>
        <strain evidence="2 3">441</strain>
    </source>
</reference>
<evidence type="ECO:0000313" key="2">
    <source>
        <dbReference type="EMBL" id="KIK23636.1"/>
    </source>
</evidence>
<organism evidence="2 3">
    <name type="scientific">Pisolithus microcarpus 441</name>
    <dbReference type="NCBI Taxonomy" id="765257"/>
    <lineage>
        <taxon>Eukaryota</taxon>
        <taxon>Fungi</taxon>
        <taxon>Dikarya</taxon>
        <taxon>Basidiomycota</taxon>
        <taxon>Agaricomycotina</taxon>
        <taxon>Agaricomycetes</taxon>
        <taxon>Agaricomycetidae</taxon>
        <taxon>Boletales</taxon>
        <taxon>Sclerodermatineae</taxon>
        <taxon>Pisolithaceae</taxon>
        <taxon>Pisolithus</taxon>
    </lineage>
</organism>
<dbReference type="HOGENOM" id="CLU_844996_0_0_1"/>
<evidence type="ECO:0000256" key="1">
    <source>
        <dbReference type="SAM" id="Phobius"/>
    </source>
</evidence>
<keyword evidence="3" id="KW-1185">Reference proteome</keyword>
<accession>A0A0C9Z3H5</accession>
<evidence type="ECO:0000313" key="3">
    <source>
        <dbReference type="Proteomes" id="UP000054018"/>
    </source>
</evidence>
<gene>
    <name evidence="2" type="ORF">PISMIDRAFT_23386</name>
</gene>
<proteinExistence type="predicted"/>